<organism evidence="13 14">
    <name type="scientific">Ensete ventricosum</name>
    <name type="common">Abyssinian banana</name>
    <name type="synonym">Musa ensete</name>
    <dbReference type="NCBI Taxonomy" id="4639"/>
    <lineage>
        <taxon>Eukaryota</taxon>
        <taxon>Viridiplantae</taxon>
        <taxon>Streptophyta</taxon>
        <taxon>Embryophyta</taxon>
        <taxon>Tracheophyta</taxon>
        <taxon>Spermatophyta</taxon>
        <taxon>Magnoliopsida</taxon>
        <taxon>Liliopsida</taxon>
        <taxon>Zingiberales</taxon>
        <taxon>Musaceae</taxon>
        <taxon>Ensete</taxon>
    </lineage>
</organism>
<feature type="non-terminal residue" evidence="13">
    <location>
        <position position="311"/>
    </location>
</feature>
<dbReference type="GO" id="GO:0016125">
    <property type="term" value="P:sterol metabolic process"/>
    <property type="evidence" value="ECO:0007669"/>
    <property type="project" value="TreeGrafter"/>
</dbReference>
<evidence type="ECO:0000256" key="1">
    <source>
        <dbReference type="ARBA" id="ARBA00001971"/>
    </source>
</evidence>
<accession>A0A426YEF0</accession>
<evidence type="ECO:0000256" key="7">
    <source>
        <dbReference type="ARBA" id="ARBA00022989"/>
    </source>
</evidence>
<dbReference type="GO" id="GO:0016132">
    <property type="term" value="P:brassinosteroid biosynthetic process"/>
    <property type="evidence" value="ECO:0007669"/>
    <property type="project" value="TreeGrafter"/>
</dbReference>
<dbReference type="GO" id="GO:0004497">
    <property type="term" value="F:monooxygenase activity"/>
    <property type="evidence" value="ECO:0007669"/>
    <property type="project" value="UniProtKB-KW"/>
</dbReference>
<keyword evidence="7" id="KW-1133">Transmembrane helix</keyword>
<dbReference type="EMBL" id="AMZH03012949">
    <property type="protein sequence ID" value="RRT50114.1"/>
    <property type="molecule type" value="Genomic_DNA"/>
</dbReference>
<protein>
    <recommendedName>
        <fullName evidence="15">Cytochrome P450 90A1</fullName>
    </recommendedName>
</protein>
<evidence type="ECO:0000256" key="9">
    <source>
        <dbReference type="ARBA" id="ARBA00023004"/>
    </source>
</evidence>
<evidence type="ECO:0000313" key="13">
    <source>
        <dbReference type="EMBL" id="RRT50114.1"/>
    </source>
</evidence>
<dbReference type="AlphaFoldDB" id="A0A426YEF0"/>
<dbReference type="PANTHER" id="PTHR24286:SF44">
    <property type="entry name" value="3BETA,22ALPHA-DIHYDROXYSTEROID 3-DEHYDROGENASE"/>
    <property type="match status" value="1"/>
</dbReference>
<dbReference type="Proteomes" id="UP000287651">
    <property type="component" value="Unassembled WGS sequence"/>
</dbReference>
<comment type="caution">
    <text evidence="13">The sequence shown here is derived from an EMBL/GenBank/DDBJ whole genome shotgun (WGS) entry which is preliminary data.</text>
</comment>
<evidence type="ECO:0000256" key="2">
    <source>
        <dbReference type="ARBA" id="ARBA00004167"/>
    </source>
</evidence>
<proteinExistence type="inferred from homology"/>
<dbReference type="GO" id="GO:0010268">
    <property type="term" value="P:brassinosteroid homeostasis"/>
    <property type="evidence" value="ECO:0007669"/>
    <property type="project" value="TreeGrafter"/>
</dbReference>
<dbReference type="Gene3D" id="1.10.630.10">
    <property type="entry name" value="Cytochrome P450"/>
    <property type="match status" value="1"/>
</dbReference>
<comment type="subcellular location">
    <subcellularLocation>
        <location evidence="2">Membrane</location>
        <topology evidence="2">Single-pass membrane protein</topology>
    </subcellularLocation>
</comment>
<dbReference type="InterPro" id="IPR001128">
    <property type="entry name" value="Cyt_P450"/>
</dbReference>
<reference evidence="13 14" key="1">
    <citation type="journal article" date="2014" name="Agronomy (Basel)">
        <title>A Draft Genome Sequence for Ensete ventricosum, the Drought-Tolerant Tree Against Hunger.</title>
        <authorList>
            <person name="Harrison J."/>
            <person name="Moore K.A."/>
            <person name="Paszkiewicz K."/>
            <person name="Jones T."/>
            <person name="Grant M."/>
            <person name="Ambacheew D."/>
            <person name="Muzemil S."/>
            <person name="Studholme D.J."/>
        </authorList>
    </citation>
    <scope>NUCLEOTIDE SEQUENCE [LARGE SCALE GENOMIC DNA]</scope>
</reference>
<evidence type="ECO:0000256" key="3">
    <source>
        <dbReference type="ARBA" id="ARBA00010617"/>
    </source>
</evidence>
<dbReference type="GO" id="GO:0016705">
    <property type="term" value="F:oxidoreductase activity, acting on paired donors, with incorporation or reduction of molecular oxygen"/>
    <property type="evidence" value="ECO:0007669"/>
    <property type="project" value="InterPro"/>
</dbReference>
<keyword evidence="4" id="KW-0349">Heme</keyword>
<dbReference type="GO" id="GO:0016020">
    <property type="term" value="C:membrane"/>
    <property type="evidence" value="ECO:0007669"/>
    <property type="project" value="UniProtKB-SubCell"/>
</dbReference>
<dbReference type="PANTHER" id="PTHR24286">
    <property type="entry name" value="CYTOCHROME P450 26"/>
    <property type="match status" value="1"/>
</dbReference>
<keyword evidence="9" id="KW-0408">Iron</keyword>
<evidence type="ECO:0000313" key="14">
    <source>
        <dbReference type="Proteomes" id="UP000287651"/>
    </source>
</evidence>
<dbReference type="PRINTS" id="PR00465">
    <property type="entry name" value="EP450IV"/>
</dbReference>
<comment type="similarity">
    <text evidence="3">Belongs to the cytochrome P450 family.</text>
</comment>
<dbReference type="SUPFAM" id="SSF48264">
    <property type="entry name" value="Cytochrome P450"/>
    <property type="match status" value="1"/>
</dbReference>
<keyword evidence="10" id="KW-0503">Monooxygenase</keyword>
<dbReference type="InterPro" id="IPR036396">
    <property type="entry name" value="Cyt_P450_sf"/>
</dbReference>
<evidence type="ECO:0000256" key="5">
    <source>
        <dbReference type="ARBA" id="ARBA00022692"/>
    </source>
</evidence>
<evidence type="ECO:0000256" key="12">
    <source>
        <dbReference type="SAM" id="MobiDB-lite"/>
    </source>
</evidence>
<comment type="cofactor">
    <cofactor evidence="1">
        <name>heme</name>
        <dbReference type="ChEBI" id="CHEBI:30413"/>
    </cofactor>
</comment>
<evidence type="ECO:0000256" key="10">
    <source>
        <dbReference type="ARBA" id="ARBA00023033"/>
    </source>
</evidence>
<keyword evidence="11" id="KW-0472">Membrane</keyword>
<name>A0A426YEF0_ENSVE</name>
<gene>
    <name evidence="13" type="ORF">B296_00033086</name>
</gene>
<keyword evidence="6" id="KW-0479">Metal-binding</keyword>
<keyword evidence="5" id="KW-0812">Transmembrane</keyword>
<dbReference type="InterPro" id="IPR002403">
    <property type="entry name" value="Cyt_P450_E_grp-IV"/>
</dbReference>
<dbReference type="GO" id="GO:0020037">
    <property type="term" value="F:heme binding"/>
    <property type="evidence" value="ECO:0007669"/>
    <property type="project" value="InterPro"/>
</dbReference>
<feature type="region of interest" description="Disordered" evidence="12">
    <location>
        <begin position="275"/>
        <end position="296"/>
    </location>
</feature>
<evidence type="ECO:0000256" key="11">
    <source>
        <dbReference type="ARBA" id="ARBA00023136"/>
    </source>
</evidence>
<evidence type="ECO:0000256" key="8">
    <source>
        <dbReference type="ARBA" id="ARBA00023002"/>
    </source>
</evidence>
<evidence type="ECO:0008006" key="15">
    <source>
        <dbReference type="Google" id="ProtNLM"/>
    </source>
</evidence>
<keyword evidence="8" id="KW-0560">Oxidoreductase</keyword>
<dbReference type="GO" id="GO:0005506">
    <property type="term" value="F:iron ion binding"/>
    <property type="evidence" value="ECO:0007669"/>
    <property type="project" value="InterPro"/>
</dbReference>
<dbReference type="Pfam" id="PF00067">
    <property type="entry name" value="p450"/>
    <property type="match status" value="1"/>
</dbReference>
<sequence>MTTAAGGDKKRKDMLEELMEGGDEEEGMTEEETVDFLLALLVAGYETTSTIMTLAVKFLTDFPHALALLREEQEGIRAKKGDDEQQPLAWSDYKSMPFTQCVINETLRVANIISGVFRRAMTDIHFKGYKIPKGCKVFISFRAVHLDPEYFEDARTFNPWRWQVPTTRWRSCSRPAVLASTHPSAAALGCAPVTNSRGSSSLSSSITSSLASGTVAPIWHGGERRWLPRLYNKHCMACTELSFRMHAQLGGSRERSAGVLPDHEDAQGLSHQCPAPREGTTRMNSSSFVPPPPPINVRLVVRADSHEEDNP</sequence>
<evidence type="ECO:0000256" key="6">
    <source>
        <dbReference type="ARBA" id="ARBA00022723"/>
    </source>
</evidence>
<evidence type="ECO:0000256" key="4">
    <source>
        <dbReference type="ARBA" id="ARBA00022617"/>
    </source>
</evidence>